<accession>A0A915JPQ6</accession>
<evidence type="ECO:0000313" key="2">
    <source>
        <dbReference type="WBParaSite" id="nRc.2.0.1.t27901-RA"/>
    </source>
</evidence>
<evidence type="ECO:0000313" key="1">
    <source>
        <dbReference type="Proteomes" id="UP000887565"/>
    </source>
</evidence>
<dbReference type="Proteomes" id="UP000887565">
    <property type="component" value="Unplaced"/>
</dbReference>
<proteinExistence type="predicted"/>
<protein>
    <submittedName>
        <fullName evidence="2">Uncharacterized protein</fullName>
    </submittedName>
</protein>
<organism evidence="1 2">
    <name type="scientific">Romanomermis culicivorax</name>
    <name type="common">Nematode worm</name>
    <dbReference type="NCBI Taxonomy" id="13658"/>
    <lineage>
        <taxon>Eukaryota</taxon>
        <taxon>Metazoa</taxon>
        <taxon>Ecdysozoa</taxon>
        <taxon>Nematoda</taxon>
        <taxon>Enoplea</taxon>
        <taxon>Dorylaimia</taxon>
        <taxon>Mermithida</taxon>
        <taxon>Mermithoidea</taxon>
        <taxon>Mermithidae</taxon>
        <taxon>Romanomermis</taxon>
    </lineage>
</organism>
<dbReference type="AlphaFoldDB" id="A0A915JPQ6"/>
<sequence>MGIAHIRIAQSGIGALNFPICDQILSVCPIFQRRTYPGPTQDTTVSDYYECRNFDKLGRERGRTIVKLEYDIPYLDRPVAIWSMVILHWKIYQLIYEEKLPLIRPCCMAKGNLMETIFTWTIVNGSIDSEGNFIEENNNNIRQQRVFRPPILIVTRLLKALLQVTNFKKILCNGFPYTYNML</sequence>
<keyword evidence="1" id="KW-1185">Reference proteome</keyword>
<dbReference type="WBParaSite" id="nRc.2.0.1.t27901-RA">
    <property type="protein sequence ID" value="nRc.2.0.1.t27901-RA"/>
    <property type="gene ID" value="nRc.2.0.1.g27901"/>
</dbReference>
<reference evidence="2" key="1">
    <citation type="submission" date="2022-11" db="UniProtKB">
        <authorList>
            <consortium name="WormBaseParasite"/>
        </authorList>
    </citation>
    <scope>IDENTIFICATION</scope>
</reference>
<name>A0A915JPQ6_ROMCU</name>